<feature type="region of interest" description="Disordered" evidence="1">
    <location>
        <begin position="107"/>
        <end position="206"/>
    </location>
</feature>
<dbReference type="Proteomes" id="UP000283543">
    <property type="component" value="Unassembled WGS sequence"/>
</dbReference>
<dbReference type="AlphaFoldDB" id="A0A3R6ZM19"/>
<feature type="region of interest" description="Disordered" evidence="1">
    <location>
        <begin position="1"/>
        <end position="53"/>
    </location>
</feature>
<evidence type="ECO:0000259" key="2">
    <source>
        <dbReference type="PROSITE" id="PS50020"/>
    </source>
</evidence>
<proteinExistence type="predicted"/>
<feature type="compositionally biased region" description="Polar residues" evidence="1">
    <location>
        <begin position="188"/>
        <end position="198"/>
    </location>
</feature>
<dbReference type="EMBL" id="QUTB01003473">
    <property type="protein sequence ID" value="RHY67857.1"/>
    <property type="molecule type" value="Genomic_DNA"/>
</dbReference>
<feature type="compositionally biased region" description="Polar residues" evidence="1">
    <location>
        <begin position="138"/>
        <end position="147"/>
    </location>
</feature>
<comment type="caution">
    <text evidence="3">The sequence shown here is derived from an EMBL/GenBank/DDBJ whole genome shotgun (WGS) entry which is preliminary data.</text>
</comment>
<accession>A0A3R6ZM19</accession>
<dbReference type="InterPro" id="IPR036020">
    <property type="entry name" value="WW_dom_sf"/>
</dbReference>
<feature type="domain" description="WW" evidence="2">
    <location>
        <begin position="268"/>
        <end position="300"/>
    </location>
</feature>
<gene>
    <name evidence="3" type="ORF">DYB34_014300</name>
</gene>
<dbReference type="VEuPathDB" id="FungiDB:H257_17548"/>
<dbReference type="SUPFAM" id="SSF51045">
    <property type="entry name" value="WW domain"/>
    <property type="match status" value="1"/>
</dbReference>
<feature type="non-terminal residue" evidence="3">
    <location>
        <position position="1"/>
    </location>
</feature>
<evidence type="ECO:0000313" key="3">
    <source>
        <dbReference type="EMBL" id="RHY67857.1"/>
    </source>
</evidence>
<sequence length="300" mass="32214">SSVPLAAPALVSSPRGNEADSASNRMLMDTTSADSVEEAPTPLEATQGEELSVEWTASTSLSTAHTNLSVWMASSHATIDESSAYTQGDEHGHITATTTNTTVEAAAHSWPDDEGVTRSKPSSATSHDMHMDDKRSTKPQMHDNQPSLEDDHHRRPSVDTDCRSSKDASPDLGIPSNDAPSDPHAAALSTNETNSEITANKDDDRRGDLVDAVVGIFYDDPPHDEGPLTADPSTPSSSWRHLADDVDEQWGEVHNVDEEGTGEYVADPSLPPGWVAIAHGDHVYYENPLSGEQTWIKPTC</sequence>
<feature type="compositionally biased region" description="Basic and acidic residues" evidence="1">
    <location>
        <begin position="127"/>
        <end position="136"/>
    </location>
</feature>
<dbReference type="InterPro" id="IPR001202">
    <property type="entry name" value="WW_dom"/>
</dbReference>
<evidence type="ECO:0000256" key="1">
    <source>
        <dbReference type="SAM" id="MobiDB-lite"/>
    </source>
</evidence>
<name>A0A3R6ZM19_APHAT</name>
<protein>
    <recommendedName>
        <fullName evidence="2">WW domain-containing protein</fullName>
    </recommendedName>
</protein>
<evidence type="ECO:0000313" key="4">
    <source>
        <dbReference type="Proteomes" id="UP000283543"/>
    </source>
</evidence>
<dbReference type="PROSITE" id="PS50020">
    <property type="entry name" value="WW_DOMAIN_2"/>
    <property type="match status" value="1"/>
</dbReference>
<feature type="compositionally biased region" description="Basic and acidic residues" evidence="1">
    <location>
        <begin position="149"/>
        <end position="169"/>
    </location>
</feature>
<feature type="compositionally biased region" description="Polar residues" evidence="1">
    <location>
        <begin position="20"/>
        <end position="34"/>
    </location>
</feature>
<organism evidence="3 4">
    <name type="scientific">Aphanomyces astaci</name>
    <name type="common">Crayfish plague agent</name>
    <dbReference type="NCBI Taxonomy" id="112090"/>
    <lineage>
        <taxon>Eukaryota</taxon>
        <taxon>Sar</taxon>
        <taxon>Stramenopiles</taxon>
        <taxon>Oomycota</taxon>
        <taxon>Saprolegniomycetes</taxon>
        <taxon>Saprolegniales</taxon>
        <taxon>Verrucalvaceae</taxon>
        <taxon>Aphanomyces</taxon>
    </lineage>
</organism>
<reference evidence="3 4" key="1">
    <citation type="submission" date="2018-08" db="EMBL/GenBank/DDBJ databases">
        <title>Aphanomyces genome sequencing and annotation.</title>
        <authorList>
            <person name="Minardi D."/>
            <person name="Oidtmann B."/>
            <person name="Van Der Giezen M."/>
            <person name="Studholme D.J."/>
        </authorList>
    </citation>
    <scope>NUCLEOTIDE SEQUENCE [LARGE SCALE GENOMIC DNA]</scope>
    <source>
        <strain evidence="3 4">Si</strain>
    </source>
</reference>